<feature type="transmembrane region" description="Helical" evidence="7">
    <location>
        <begin position="145"/>
        <end position="165"/>
    </location>
</feature>
<keyword evidence="6 7" id="KW-0472">Membrane</keyword>
<dbReference type="GO" id="GO:0005886">
    <property type="term" value="C:plasma membrane"/>
    <property type="evidence" value="ECO:0007669"/>
    <property type="project" value="UniProtKB-SubCell"/>
</dbReference>
<feature type="transmembrane region" description="Helical" evidence="7">
    <location>
        <begin position="269"/>
        <end position="288"/>
    </location>
</feature>
<dbReference type="InterPro" id="IPR051258">
    <property type="entry name" value="Diverse_Substrate_Transporter"/>
</dbReference>
<dbReference type="RefSeq" id="WP_035388389.1">
    <property type="nucleotide sequence ID" value="NZ_JQKF01000002.1"/>
</dbReference>
<dbReference type="EMBL" id="JXUW01000002">
    <property type="protein sequence ID" value="KJE77961.1"/>
    <property type="molecule type" value="Genomic_DNA"/>
</dbReference>
<feature type="transmembrane region" description="Helical" evidence="7">
    <location>
        <begin position="213"/>
        <end position="234"/>
    </location>
</feature>
<comment type="caution">
    <text evidence="9">The sequence shown here is derived from an EMBL/GenBank/DDBJ whole genome shotgun (WGS) entry which is preliminary data.</text>
</comment>
<evidence type="ECO:0000256" key="3">
    <source>
        <dbReference type="ARBA" id="ARBA00022475"/>
    </source>
</evidence>
<feature type="transmembrane region" description="Helical" evidence="7">
    <location>
        <begin position="123"/>
        <end position="139"/>
    </location>
</feature>
<protein>
    <submittedName>
        <fullName evidence="9">EamA-like transporter family protein</fullName>
    </submittedName>
</protein>
<reference evidence="9 10" key="1">
    <citation type="submission" date="2015-01" db="EMBL/GenBank/DDBJ databases">
        <title>Draft genome of the acidophilic iron oxidizer Ferrimicrobium acidiphilum strain T23.</title>
        <authorList>
            <person name="Poehlein A."/>
            <person name="Eisen S."/>
            <person name="Schloemann M."/>
            <person name="Johnson B.D."/>
            <person name="Daniel R."/>
            <person name="Muehling M."/>
        </authorList>
    </citation>
    <scope>NUCLEOTIDE SEQUENCE [LARGE SCALE GENOMIC DNA]</scope>
    <source>
        <strain evidence="9 10">T23</strain>
    </source>
</reference>
<dbReference type="eggNOG" id="COG0697">
    <property type="taxonomic scope" value="Bacteria"/>
</dbReference>
<feature type="transmembrane region" description="Helical" evidence="7">
    <location>
        <begin position="68"/>
        <end position="86"/>
    </location>
</feature>
<keyword evidence="3" id="KW-1003">Cell membrane</keyword>
<evidence type="ECO:0000256" key="5">
    <source>
        <dbReference type="ARBA" id="ARBA00022989"/>
    </source>
</evidence>
<dbReference type="PANTHER" id="PTHR42920:SF5">
    <property type="entry name" value="EAMA DOMAIN-CONTAINING PROTEIN"/>
    <property type="match status" value="1"/>
</dbReference>
<dbReference type="PATRIC" id="fig|1121877.4.peg.365"/>
<evidence type="ECO:0000256" key="1">
    <source>
        <dbReference type="ARBA" id="ARBA00004651"/>
    </source>
</evidence>
<feature type="domain" description="EamA" evidence="8">
    <location>
        <begin position="148"/>
        <end position="286"/>
    </location>
</feature>
<organism evidence="9 10">
    <name type="scientific">Ferrimicrobium acidiphilum DSM 19497</name>
    <dbReference type="NCBI Taxonomy" id="1121877"/>
    <lineage>
        <taxon>Bacteria</taxon>
        <taxon>Bacillati</taxon>
        <taxon>Actinomycetota</taxon>
        <taxon>Acidimicrobiia</taxon>
        <taxon>Acidimicrobiales</taxon>
        <taxon>Acidimicrobiaceae</taxon>
        <taxon>Ferrimicrobium</taxon>
    </lineage>
</organism>
<keyword evidence="5 7" id="KW-1133">Transmembrane helix</keyword>
<dbReference type="InterPro" id="IPR000620">
    <property type="entry name" value="EamA_dom"/>
</dbReference>
<keyword evidence="10" id="KW-1185">Reference proteome</keyword>
<evidence type="ECO:0000256" key="6">
    <source>
        <dbReference type="ARBA" id="ARBA00023136"/>
    </source>
</evidence>
<proteinExistence type="inferred from homology"/>
<feature type="domain" description="EamA" evidence="8">
    <location>
        <begin position="10"/>
        <end position="138"/>
    </location>
</feature>
<evidence type="ECO:0000256" key="7">
    <source>
        <dbReference type="SAM" id="Phobius"/>
    </source>
</evidence>
<feature type="transmembrane region" description="Helical" evidence="7">
    <location>
        <begin position="177"/>
        <end position="197"/>
    </location>
</feature>
<dbReference type="AlphaFoldDB" id="A0A0D8FXT3"/>
<comment type="similarity">
    <text evidence="2">Belongs to the EamA transporter family.</text>
</comment>
<sequence length="304" mass="32187">MDYRHRSARIALLGVTAIWGVTFSLNQVALHSIGAVTLTFLRFLVASVLLCVVFGLRRSFWRGLGRGELTGGLVTGALLFGAYLTQTEGQRYISASLAGFLTGLSVVLVPIIFLALGRRPAKLQLAATIIAVFGLYLLASPQAHGRLLGVALVVGCAILFALQLVVVEHYSNTMVAIIRFTILQMATVTVLAGVVALRPGGSGLIPLHASSEAWATVVINGIGASALGFLIQTWSLRWLSSIEVSVLYSFEPVFAAVIAFVALHQSESIRVWIGGMVVVAAMVLVSIATPSGKPGLFDPQESST</sequence>
<evidence type="ECO:0000313" key="9">
    <source>
        <dbReference type="EMBL" id="KJE77961.1"/>
    </source>
</evidence>
<feature type="transmembrane region" description="Helical" evidence="7">
    <location>
        <begin position="36"/>
        <end position="56"/>
    </location>
</feature>
<comment type="subcellular location">
    <subcellularLocation>
        <location evidence="1">Cell membrane</location>
        <topology evidence="1">Multi-pass membrane protein</topology>
    </subcellularLocation>
</comment>
<accession>A0A0D8FXT3</accession>
<dbReference type="GeneID" id="78371675"/>
<feature type="transmembrane region" description="Helical" evidence="7">
    <location>
        <begin position="12"/>
        <end position="30"/>
    </location>
</feature>
<keyword evidence="4 7" id="KW-0812">Transmembrane</keyword>
<dbReference type="Pfam" id="PF00892">
    <property type="entry name" value="EamA"/>
    <property type="match status" value="2"/>
</dbReference>
<name>A0A0D8FXT3_9ACTN</name>
<feature type="transmembrane region" description="Helical" evidence="7">
    <location>
        <begin position="92"/>
        <end position="116"/>
    </location>
</feature>
<gene>
    <name evidence="9" type="ORF">FEAC_03330</name>
</gene>
<dbReference type="Proteomes" id="UP000032336">
    <property type="component" value="Unassembled WGS sequence"/>
</dbReference>
<evidence type="ECO:0000313" key="10">
    <source>
        <dbReference type="Proteomes" id="UP000032336"/>
    </source>
</evidence>
<dbReference type="STRING" id="1121877.FEAC_03330"/>
<evidence type="ECO:0000256" key="2">
    <source>
        <dbReference type="ARBA" id="ARBA00007362"/>
    </source>
</evidence>
<dbReference type="PANTHER" id="PTHR42920">
    <property type="entry name" value="OS03G0707200 PROTEIN-RELATED"/>
    <property type="match status" value="1"/>
</dbReference>
<evidence type="ECO:0000259" key="8">
    <source>
        <dbReference type="Pfam" id="PF00892"/>
    </source>
</evidence>
<dbReference type="InterPro" id="IPR037185">
    <property type="entry name" value="EmrE-like"/>
</dbReference>
<dbReference type="SUPFAM" id="SSF103481">
    <property type="entry name" value="Multidrug resistance efflux transporter EmrE"/>
    <property type="match status" value="2"/>
</dbReference>
<feature type="transmembrane region" description="Helical" evidence="7">
    <location>
        <begin position="246"/>
        <end position="263"/>
    </location>
</feature>
<evidence type="ECO:0000256" key="4">
    <source>
        <dbReference type="ARBA" id="ARBA00022692"/>
    </source>
</evidence>